<dbReference type="InterPro" id="IPR001810">
    <property type="entry name" value="F-box_dom"/>
</dbReference>
<dbReference type="Pfam" id="PF24758">
    <property type="entry name" value="LRR_At5g56370"/>
    <property type="match status" value="1"/>
</dbReference>
<proteinExistence type="predicted"/>
<gene>
    <name evidence="3" type="primary">LOC104715597</name>
</gene>
<dbReference type="Gene3D" id="1.20.1280.50">
    <property type="match status" value="1"/>
</dbReference>
<dbReference type="GeneID" id="104715597"/>
<dbReference type="Proteomes" id="UP000694864">
    <property type="component" value="Chromosome 9"/>
</dbReference>
<name>A0ABM0TTT7_CAMSA</name>
<reference evidence="2" key="1">
    <citation type="journal article" date="2014" name="Nat. Commun.">
        <title>The emerging biofuel crop Camelina sativa retains a highly undifferentiated hexaploid genome structure.</title>
        <authorList>
            <person name="Kagale S."/>
            <person name="Koh C."/>
            <person name="Nixon J."/>
            <person name="Bollina V."/>
            <person name="Clarke W.E."/>
            <person name="Tuteja R."/>
            <person name="Spillane C."/>
            <person name="Robinson S.J."/>
            <person name="Links M.G."/>
            <person name="Clarke C."/>
            <person name="Higgins E.E."/>
            <person name="Huebert T."/>
            <person name="Sharpe A.G."/>
            <person name="Parkin I.A."/>
        </authorList>
    </citation>
    <scope>NUCLEOTIDE SEQUENCE [LARGE SCALE GENOMIC DNA]</scope>
    <source>
        <strain evidence="2">cv. DH55</strain>
    </source>
</reference>
<dbReference type="Gene3D" id="3.80.10.10">
    <property type="entry name" value="Ribonuclease Inhibitor"/>
    <property type="match status" value="1"/>
</dbReference>
<dbReference type="SUPFAM" id="SSF81383">
    <property type="entry name" value="F-box domain"/>
    <property type="match status" value="1"/>
</dbReference>
<dbReference type="Pfam" id="PF00646">
    <property type="entry name" value="F-box"/>
    <property type="match status" value="1"/>
</dbReference>
<dbReference type="InterPro" id="IPR053781">
    <property type="entry name" value="F-box_AtFBL13-like"/>
</dbReference>
<protein>
    <submittedName>
        <fullName evidence="3">F-box/FBD/LRR-repeat protein At3g52680-like</fullName>
    </submittedName>
</protein>
<dbReference type="InterPro" id="IPR006566">
    <property type="entry name" value="FBD"/>
</dbReference>
<dbReference type="RefSeq" id="XP_010431292.1">
    <property type="nucleotide sequence ID" value="XM_010432990.2"/>
</dbReference>
<evidence type="ECO:0000313" key="3">
    <source>
        <dbReference type="RefSeq" id="XP_010431292.1"/>
    </source>
</evidence>
<sequence>MEQEQRLRKRGVVNEDRLNQLPEALILKILCFLPTKTVVTTSVLSKQWRSLWKLVPNLEFNSEDCESEDHSFSEIVSKSFLSHKAPVLESFRLLFGSEDVSFVDVGLWVGIAFSRHLRELVLDFYPTGKETFTFPISLCTCNTLESLKLVFGFTVDIPSPVLMKSLKTLHLEFVSYKEDASVCNLLSSCPSLEQLIVYRGEDCDVEVFTVEVPSLQRLKIHDTNDGAEFWGYVINAPCLKYLLIEDLRCPGFSLNAPELLEASIVEAISITNKKLLGSPTSVKRLLLHLSPLRIAYPTGTIFYQLVSLEMYTRIEEWWNLLTLVLENSPKLQVLKITDKYHHVGGNSLVGGKWNEPKYVPGCLLSHLETFGWKRFDWGREEEKEIATYILKNARRLKKANFSTIPIESKELNKLRERRKVLNELDGVVRASNSCHLVFKIDASYCRSDSS</sequence>
<dbReference type="PANTHER" id="PTHR31900">
    <property type="entry name" value="F-BOX/RNI SUPERFAMILY PROTEIN-RELATED"/>
    <property type="match status" value="1"/>
</dbReference>
<keyword evidence="2" id="KW-1185">Reference proteome</keyword>
<dbReference type="InterPro" id="IPR055411">
    <property type="entry name" value="LRR_FXL15/At3g58940/PEG3-like"/>
</dbReference>
<organism evidence="2 3">
    <name type="scientific">Camelina sativa</name>
    <name type="common">False flax</name>
    <name type="synonym">Myagrum sativum</name>
    <dbReference type="NCBI Taxonomy" id="90675"/>
    <lineage>
        <taxon>Eukaryota</taxon>
        <taxon>Viridiplantae</taxon>
        <taxon>Streptophyta</taxon>
        <taxon>Embryophyta</taxon>
        <taxon>Tracheophyta</taxon>
        <taxon>Spermatophyta</taxon>
        <taxon>Magnoliopsida</taxon>
        <taxon>eudicotyledons</taxon>
        <taxon>Gunneridae</taxon>
        <taxon>Pentapetalae</taxon>
        <taxon>rosids</taxon>
        <taxon>malvids</taxon>
        <taxon>Brassicales</taxon>
        <taxon>Brassicaceae</taxon>
        <taxon>Camelineae</taxon>
        <taxon>Camelina</taxon>
    </lineage>
</organism>
<dbReference type="PANTHER" id="PTHR31900:SF34">
    <property type="entry name" value="EMB|CAB62440.1-RELATED"/>
    <property type="match status" value="1"/>
</dbReference>
<dbReference type="PROSITE" id="PS50181">
    <property type="entry name" value="FBOX"/>
    <property type="match status" value="1"/>
</dbReference>
<dbReference type="CDD" id="cd22160">
    <property type="entry name" value="F-box_AtFBL13-like"/>
    <property type="match status" value="1"/>
</dbReference>
<dbReference type="InterPro" id="IPR036047">
    <property type="entry name" value="F-box-like_dom_sf"/>
</dbReference>
<dbReference type="InterPro" id="IPR032675">
    <property type="entry name" value="LRR_dom_sf"/>
</dbReference>
<dbReference type="SMART" id="SM00256">
    <property type="entry name" value="FBOX"/>
    <property type="match status" value="1"/>
</dbReference>
<feature type="domain" description="F-box" evidence="1">
    <location>
        <begin position="15"/>
        <end position="63"/>
    </location>
</feature>
<evidence type="ECO:0000313" key="2">
    <source>
        <dbReference type="Proteomes" id="UP000694864"/>
    </source>
</evidence>
<dbReference type="Pfam" id="PF08387">
    <property type="entry name" value="FBD"/>
    <property type="match status" value="1"/>
</dbReference>
<accession>A0ABM0TTT7</accession>
<dbReference type="SMART" id="SM00579">
    <property type="entry name" value="FBD"/>
    <property type="match status" value="1"/>
</dbReference>
<dbReference type="SUPFAM" id="SSF52047">
    <property type="entry name" value="RNI-like"/>
    <property type="match status" value="1"/>
</dbReference>
<evidence type="ECO:0000259" key="1">
    <source>
        <dbReference type="PROSITE" id="PS50181"/>
    </source>
</evidence>
<dbReference type="InterPro" id="IPR050232">
    <property type="entry name" value="FBL13/AtMIF1-like"/>
</dbReference>
<reference evidence="3" key="2">
    <citation type="submission" date="2025-08" db="UniProtKB">
        <authorList>
            <consortium name="RefSeq"/>
        </authorList>
    </citation>
    <scope>IDENTIFICATION</scope>
    <source>
        <tissue evidence="3">Leaf</tissue>
    </source>
</reference>